<accession>A0ABU4YHG0</accession>
<name>A0ABU4YHG0_9HYPH</name>
<keyword evidence="4" id="KW-1185">Reference proteome</keyword>
<proteinExistence type="predicted"/>
<keyword evidence="1" id="KW-0812">Transmembrane</keyword>
<dbReference type="SUPFAM" id="SSF103481">
    <property type="entry name" value="Multidrug resistance efflux transporter EmrE"/>
    <property type="match status" value="2"/>
</dbReference>
<dbReference type="Proteomes" id="UP001280156">
    <property type="component" value="Unassembled WGS sequence"/>
</dbReference>
<feature type="transmembrane region" description="Helical" evidence="1">
    <location>
        <begin position="205"/>
        <end position="225"/>
    </location>
</feature>
<dbReference type="PANTHER" id="PTHR22911:SF135">
    <property type="entry name" value="BLR4310 PROTEIN"/>
    <property type="match status" value="1"/>
</dbReference>
<dbReference type="RefSeq" id="WP_320295711.1">
    <property type="nucleotide sequence ID" value="NZ_JAVIIU010000005.1"/>
</dbReference>
<dbReference type="EMBL" id="JAVIIV010000008">
    <property type="protein sequence ID" value="MDX8486377.1"/>
    <property type="molecule type" value="Genomic_DNA"/>
</dbReference>
<keyword evidence="1" id="KW-0472">Membrane</keyword>
<feature type="transmembrane region" description="Helical" evidence="1">
    <location>
        <begin position="7"/>
        <end position="26"/>
    </location>
</feature>
<sequence>MSTTEYRLGLVLVTASAVAWSTAGFFTRLIPLDSWTMLAWRGIFGAIGIAVVFIAMQRRDAWRSVKNMGRPGWLFAIVSAIGMVFFITSLRHTTVAHVAVTYATVPFIGAALGWLVMRERPSKNAIFAGLAALAGVALMVGLGADGSLFGDLMALGMTFCLAAMMVIARQFHNIPTMPAACLSALLSGLVCWPFGEPFAVSGQDLFVLMLFGLVNSAAGLALFTLGARMLPVIETALIGSLDAPLAPLWVWLAFNEIPSISTLAGGLIVFSAVGLHILVEARRKEAVAPLPD</sequence>
<reference evidence="3 4" key="1">
    <citation type="submission" date="2023-08" db="EMBL/GenBank/DDBJ databases">
        <title>Implementing the SeqCode for naming new Mesorhizobium species isolated from Vachellia karroo root nodules.</title>
        <authorList>
            <person name="Van Lill M."/>
        </authorList>
    </citation>
    <scope>NUCLEOTIDE SEQUENCE [LARGE SCALE GENOMIC DNA]</scope>
    <source>
        <strain evidence="3 4">VK2B</strain>
    </source>
</reference>
<dbReference type="InterPro" id="IPR037185">
    <property type="entry name" value="EmrE-like"/>
</dbReference>
<feature type="transmembrane region" description="Helical" evidence="1">
    <location>
        <begin position="179"/>
        <end position="199"/>
    </location>
</feature>
<gene>
    <name evidence="3" type="ORF">RFM52_14315</name>
</gene>
<dbReference type="InterPro" id="IPR000620">
    <property type="entry name" value="EamA_dom"/>
</dbReference>
<feature type="transmembrane region" description="Helical" evidence="1">
    <location>
        <begin position="38"/>
        <end position="56"/>
    </location>
</feature>
<feature type="transmembrane region" description="Helical" evidence="1">
    <location>
        <begin position="232"/>
        <end position="254"/>
    </location>
</feature>
<comment type="caution">
    <text evidence="3">The sequence shown here is derived from an EMBL/GenBank/DDBJ whole genome shotgun (WGS) entry which is preliminary data.</text>
</comment>
<evidence type="ECO:0000256" key="1">
    <source>
        <dbReference type="SAM" id="Phobius"/>
    </source>
</evidence>
<evidence type="ECO:0000259" key="2">
    <source>
        <dbReference type="Pfam" id="PF00892"/>
    </source>
</evidence>
<feature type="transmembrane region" description="Helical" evidence="1">
    <location>
        <begin position="124"/>
        <end position="142"/>
    </location>
</feature>
<evidence type="ECO:0000313" key="4">
    <source>
        <dbReference type="Proteomes" id="UP001280156"/>
    </source>
</evidence>
<protein>
    <submittedName>
        <fullName evidence="3">DMT family transporter</fullName>
    </submittedName>
</protein>
<evidence type="ECO:0000313" key="3">
    <source>
        <dbReference type="EMBL" id="MDX8486377.1"/>
    </source>
</evidence>
<feature type="transmembrane region" description="Helical" evidence="1">
    <location>
        <begin position="94"/>
        <end position="117"/>
    </location>
</feature>
<feature type="transmembrane region" description="Helical" evidence="1">
    <location>
        <begin position="260"/>
        <end position="279"/>
    </location>
</feature>
<feature type="transmembrane region" description="Helical" evidence="1">
    <location>
        <begin position="68"/>
        <end position="88"/>
    </location>
</feature>
<dbReference type="Pfam" id="PF00892">
    <property type="entry name" value="EamA"/>
    <property type="match status" value="2"/>
</dbReference>
<keyword evidence="1" id="KW-1133">Transmembrane helix</keyword>
<dbReference type="PANTHER" id="PTHR22911">
    <property type="entry name" value="ACYL-MALONYL CONDENSING ENZYME-RELATED"/>
    <property type="match status" value="1"/>
</dbReference>
<organism evidence="3 4">
    <name type="scientific">Mesorhizobium humile</name>
    <dbReference type="NCBI Taxonomy" id="3072313"/>
    <lineage>
        <taxon>Bacteria</taxon>
        <taxon>Pseudomonadati</taxon>
        <taxon>Pseudomonadota</taxon>
        <taxon>Alphaproteobacteria</taxon>
        <taxon>Hyphomicrobiales</taxon>
        <taxon>Phyllobacteriaceae</taxon>
        <taxon>Mesorhizobium</taxon>
    </lineage>
</organism>
<feature type="domain" description="EamA" evidence="2">
    <location>
        <begin position="8"/>
        <end position="140"/>
    </location>
</feature>
<feature type="domain" description="EamA" evidence="2">
    <location>
        <begin position="149"/>
        <end position="275"/>
    </location>
</feature>
<feature type="transmembrane region" description="Helical" evidence="1">
    <location>
        <begin position="148"/>
        <end position="167"/>
    </location>
</feature>